<evidence type="ECO:0000313" key="2">
    <source>
        <dbReference type="EMBL" id="PHQ38531.1"/>
    </source>
</evidence>
<comment type="caution">
    <text evidence="2">The sequence shown here is derived from an EMBL/GenBank/DDBJ whole genome shotgun (WGS) entry which is preliminary data.</text>
</comment>
<reference evidence="2 3" key="1">
    <citation type="journal article" date="2014" name="Front. Microbiol.">
        <title>Population and genomic analysis of the genus Halorubrum.</title>
        <authorList>
            <person name="Fullmer M.S."/>
            <person name="Soucy S.M."/>
            <person name="Swithers K.S."/>
            <person name="Makkay A.M."/>
            <person name="Wheeler R."/>
            <person name="Ventosa A."/>
            <person name="Gogarten J.P."/>
            <person name="Papke R.T."/>
        </authorList>
    </citation>
    <scope>NUCLEOTIDE SEQUENCE [LARGE SCALE GENOMIC DNA]</scope>
    <source>
        <strain evidence="2 3">C49</strain>
    </source>
</reference>
<keyword evidence="2" id="KW-0540">Nuclease</keyword>
<evidence type="ECO:0000313" key="3">
    <source>
        <dbReference type="Proteomes" id="UP000222824"/>
    </source>
</evidence>
<protein>
    <submittedName>
        <fullName evidence="2">Endonuclease</fullName>
    </submittedName>
</protein>
<sequence length="263" mass="29899">MAEKGAYSPGCVKSKFESWSEALRSIGHTPNFRDDISAADLITDINTIAETLGRPPTSIEHRDRGEYVVKHMQNTFGSWNEALEAAGYEPHCEKGISKTKLIQEIHNVVELLGRVPTDGEIDEHGQFSSKCYYRRWDGWEAAVREAGYEPVSSASGARNCNWKENPAHEWRDYGENWKDQRKKALKRDGFGCQTPGCARSQADHQVEFGTGLHIHHIRPLSSFSDNGETVDFERVNRLENLVTVCVKHHHLWERASPLRLDTR</sequence>
<dbReference type="GO" id="GO:0004519">
    <property type="term" value="F:endonuclease activity"/>
    <property type="evidence" value="ECO:0007669"/>
    <property type="project" value="UniProtKB-KW"/>
</dbReference>
<dbReference type="SMART" id="SM00507">
    <property type="entry name" value="HNHc"/>
    <property type="match status" value="1"/>
</dbReference>
<dbReference type="OrthoDB" id="11472at2157"/>
<feature type="domain" description="HNH nuclease" evidence="1">
    <location>
        <begin position="179"/>
        <end position="250"/>
    </location>
</feature>
<dbReference type="InterPro" id="IPR003615">
    <property type="entry name" value="HNH_nuc"/>
</dbReference>
<keyword evidence="2" id="KW-0255">Endonuclease</keyword>
<dbReference type="InterPro" id="IPR041025">
    <property type="entry name" value="HNH_repeat"/>
</dbReference>
<gene>
    <name evidence="2" type="ORF">DJ69_11125</name>
</gene>
<proteinExistence type="predicted"/>
<accession>A0A2G1WHR8</accession>
<dbReference type="Proteomes" id="UP000222824">
    <property type="component" value="Unassembled WGS sequence"/>
</dbReference>
<keyword evidence="2" id="KW-0378">Hydrolase</keyword>
<evidence type="ECO:0000259" key="1">
    <source>
        <dbReference type="SMART" id="SM00507"/>
    </source>
</evidence>
<dbReference type="CDD" id="cd00085">
    <property type="entry name" value="HNHc"/>
    <property type="match status" value="1"/>
</dbReference>
<organism evidence="2 3">
    <name type="scientific">Halorubrum persicum</name>
    <dbReference type="NCBI Taxonomy" id="1383844"/>
    <lineage>
        <taxon>Archaea</taxon>
        <taxon>Methanobacteriati</taxon>
        <taxon>Methanobacteriota</taxon>
        <taxon>Stenosarchaea group</taxon>
        <taxon>Halobacteria</taxon>
        <taxon>Halobacteriales</taxon>
        <taxon>Haloferacaceae</taxon>
        <taxon>Halorubrum</taxon>
    </lineage>
</organism>
<dbReference type="AlphaFoldDB" id="A0A2G1WHR8"/>
<name>A0A2G1WHR8_9EURY</name>
<dbReference type="EMBL" id="NHOA01000089">
    <property type="protein sequence ID" value="PHQ38531.1"/>
    <property type="molecule type" value="Genomic_DNA"/>
</dbReference>
<keyword evidence="3" id="KW-1185">Reference proteome</keyword>
<dbReference type="Pfam" id="PF18780">
    <property type="entry name" value="HNH_repeat"/>
    <property type="match status" value="2"/>
</dbReference>